<feature type="domain" description="Glycosyl transferase family 1" evidence="1">
    <location>
        <begin position="225"/>
        <end position="377"/>
    </location>
</feature>
<accession>A0A1F6FNH2</accession>
<evidence type="ECO:0000259" key="1">
    <source>
        <dbReference type="Pfam" id="PF00534"/>
    </source>
</evidence>
<proteinExistence type="predicted"/>
<dbReference type="Proteomes" id="UP000179136">
    <property type="component" value="Unassembled WGS sequence"/>
</dbReference>
<gene>
    <name evidence="2" type="ORF">A3B87_00820</name>
</gene>
<dbReference type="STRING" id="1798561.A3B87_00820"/>
<dbReference type="EMBL" id="MFMW01000014">
    <property type="protein sequence ID" value="OGG87401.1"/>
    <property type="molecule type" value="Genomic_DNA"/>
</dbReference>
<dbReference type="Pfam" id="PF00534">
    <property type="entry name" value="Glycos_transf_1"/>
    <property type="match status" value="1"/>
</dbReference>
<reference evidence="2 3" key="1">
    <citation type="journal article" date="2016" name="Nat. Commun.">
        <title>Thousands of microbial genomes shed light on interconnected biogeochemical processes in an aquifer system.</title>
        <authorList>
            <person name="Anantharaman K."/>
            <person name="Brown C.T."/>
            <person name="Hug L.A."/>
            <person name="Sharon I."/>
            <person name="Castelle C.J."/>
            <person name="Probst A.J."/>
            <person name="Thomas B.C."/>
            <person name="Singh A."/>
            <person name="Wilkins M.J."/>
            <person name="Karaoz U."/>
            <person name="Brodie E.L."/>
            <person name="Williams K.H."/>
            <person name="Hubbard S.S."/>
            <person name="Banfield J.F."/>
        </authorList>
    </citation>
    <scope>NUCLEOTIDE SEQUENCE [LARGE SCALE GENOMIC DNA]</scope>
</reference>
<dbReference type="AlphaFoldDB" id="A0A1F6FNH2"/>
<dbReference type="SUPFAM" id="SSF53756">
    <property type="entry name" value="UDP-Glycosyltransferase/glycogen phosphorylase"/>
    <property type="match status" value="1"/>
</dbReference>
<dbReference type="GO" id="GO:0016757">
    <property type="term" value="F:glycosyltransferase activity"/>
    <property type="evidence" value="ECO:0007669"/>
    <property type="project" value="InterPro"/>
</dbReference>
<dbReference type="Gene3D" id="3.40.50.2000">
    <property type="entry name" value="Glycogen Phosphorylase B"/>
    <property type="match status" value="1"/>
</dbReference>
<comment type="caution">
    <text evidence="2">The sequence shown here is derived from an EMBL/GenBank/DDBJ whole genome shotgun (WGS) entry which is preliminary data.</text>
</comment>
<organism evidence="2 3">
    <name type="scientific">Candidatus Kuenenbacteria bacterium RIFCSPHIGHO2_02_FULL_39_13</name>
    <dbReference type="NCBI Taxonomy" id="1798561"/>
    <lineage>
        <taxon>Bacteria</taxon>
        <taxon>Candidatus Kueneniibacteriota</taxon>
    </lineage>
</organism>
<evidence type="ECO:0000313" key="3">
    <source>
        <dbReference type="Proteomes" id="UP000179136"/>
    </source>
</evidence>
<protein>
    <recommendedName>
        <fullName evidence="1">Glycosyl transferase family 1 domain-containing protein</fullName>
    </recommendedName>
</protein>
<dbReference type="InterPro" id="IPR001296">
    <property type="entry name" value="Glyco_trans_1"/>
</dbReference>
<name>A0A1F6FNH2_9BACT</name>
<sequence length="398" mass="46363">MEDMKKTITIFSGLAKLNKNIVGTAVVYYQLAYFLNKEKMRVNLVVPEKSDNEIAGVNYFIYDQVNNKKIINQSQIVVFGSYPPLEPLAYAAKKKKNIITYMWSIAPLGSLEFRDFSDFEKRVKLHNYIINSYNLSLELSNKIFCRDAHARDLILGSLISLHRAGILNYQDRSFKHLLGIAPFGLDAIKPKHLKNIYRDVIPGITKKDFILLWNGGVWNRTDALGMVEIMKYIWQKDKRVKLIFQGFHNPHKIYSPEAKQTKQSVLKHKLLNKNVFIPDKWIPYDERGDYLAESDAGIALSPDIPDANFLIKTRYYDYLWAELPIILNNYDTFAAEVEKNKLGIVLRDNNYKHQAAEIIDFSRNKKARRQIKENIREYKRGLSWQQSLKPVIDYCRQS</sequence>
<evidence type="ECO:0000313" key="2">
    <source>
        <dbReference type="EMBL" id="OGG87401.1"/>
    </source>
</evidence>